<dbReference type="SMART" id="SM00369">
    <property type="entry name" value="LRR_TYP"/>
    <property type="match status" value="4"/>
</dbReference>
<keyword evidence="6" id="KW-0677">Repeat</keyword>
<keyword evidence="9" id="KW-0675">Receptor</keyword>
<feature type="domain" description="Disease resistance R13L4/SHOC-2-like LRR" evidence="12">
    <location>
        <begin position="48"/>
        <end position="245"/>
    </location>
</feature>
<evidence type="ECO:0000256" key="2">
    <source>
        <dbReference type="ARBA" id="ARBA00009592"/>
    </source>
</evidence>
<evidence type="ECO:0000313" key="14">
    <source>
        <dbReference type="Proteomes" id="UP000823775"/>
    </source>
</evidence>
<evidence type="ECO:0000259" key="12">
    <source>
        <dbReference type="Pfam" id="PF23598"/>
    </source>
</evidence>
<keyword evidence="7" id="KW-1133">Transmembrane helix</keyword>
<evidence type="ECO:0000256" key="6">
    <source>
        <dbReference type="ARBA" id="ARBA00022737"/>
    </source>
</evidence>
<keyword evidence="4" id="KW-0433">Leucine-rich repeat</keyword>
<comment type="caution">
    <text evidence="13">The sequence shown here is derived from an EMBL/GenBank/DDBJ whole genome shotgun (WGS) entry which is preliminary data.</text>
</comment>
<name>A0ABS8WY33_DATST</name>
<dbReference type="PANTHER" id="PTHR27004">
    <property type="entry name" value="RECEPTOR-LIKE PROTEIN 12 ISOFORM X1"/>
    <property type="match status" value="1"/>
</dbReference>
<dbReference type="PANTHER" id="PTHR27004:SF424">
    <property type="entry name" value="LEUCINE-RICH REPEAT-CONTAINING N-TERMINAL PLANT-TYPE DOMAIN-CONTAINING PROTEIN"/>
    <property type="match status" value="1"/>
</dbReference>
<dbReference type="Proteomes" id="UP000823775">
    <property type="component" value="Unassembled WGS sequence"/>
</dbReference>
<keyword evidence="8" id="KW-0472">Membrane</keyword>
<feature type="signal peptide" evidence="11">
    <location>
        <begin position="1"/>
        <end position="21"/>
    </location>
</feature>
<evidence type="ECO:0000256" key="1">
    <source>
        <dbReference type="ARBA" id="ARBA00004251"/>
    </source>
</evidence>
<evidence type="ECO:0000256" key="5">
    <source>
        <dbReference type="ARBA" id="ARBA00022692"/>
    </source>
</evidence>
<dbReference type="EMBL" id="JACEIK010015847">
    <property type="protein sequence ID" value="MCE3217141.1"/>
    <property type="molecule type" value="Genomic_DNA"/>
</dbReference>
<dbReference type="InterPro" id="IPR055414">
    <property type="entry name" value="LRR_R13L4/SHOC2-like"/>
</dbReference>
<gene>
    <name evidence="13" type="ORF">HAX54_010555</name>
</gene>
<protein>
    <recommendedName>
        <fullName evidence="12">Disease resistance R13L4/SHOC-2-like LRR domain-containing protein</fullName>
    </recommendedName>
</protein>
<reference evidence="13 14" key="1">
    <citation type="journal article" date="2021" name="BMC Genomics">
        <title>Datura genome reveals duplications of psychoactive alkaloid biosynthetic genes and high mutation rate following tissue culture.</title>
        <authorList>
            <person name="Rajewski A."/>
            <person name="Carter-House D."/>
            <person name="Stajich J."/>
            <person name="Litt A."/>
        </authorList>
    </citation>
    <scope>NUCLEOTIDE SEQUENCE [LARGE SCALE GENOMIC DNA]</scope>
    <source>
        <strain evidence="13">AR-01</strain>
    </source>
</reference>
<feature type="chain" id="PRO_5045640657" description="Disease resistance R13L4/SHOC-2-like LRR domain-containing protein" evidence="11">
    <location>
        <begin position="22"/>
        <end position="291"/>
    </location>
</feature>
<sequence length="291" mass="32272">MNGAISSWIFSLPSLSCLGLGSNNFSGQLEDFKYNSLVEISLSDNKLQGYLPKSIRNLVKLKRLHLSSNNFSGKIDVSFFSNLKQLSKLNLSYNSISLTNANKVKSTLPESLTQLALSTCEVDELDMQHNSLSGDLQTTFGLGSGLKSFNLHGNNVEGKIPISLAYCKQLEFLDLGNNHFNDAFPMWLGILPNLRVLSLRSNKLHGPIRISSSTKLFPKLRMLDLSCNAFTAEVPTSLFQNLKAMRRIDQTVKAPKDEYYYARLSNCGNDSGDVDGQGVFLDEMPRIGKTM</sequence>
<keyword evidence="5" id="KW-0812">Transmembrane</keyword>
<comment type="similarity">
    <text evidence="2">Belongs to the RLP family.</text>
</comment>
<evidence type="ECO:0000256" key="3">
    <source>
        <dbReference type="ARBA" id="ARBA00022475"/>
    </source>
</evidence>
<dbReference type="Pfam" id="PF23598">
    <property type="entry name" value="LRR_14"/>
    <property type="match status" value="1"/>
</dbReference>
<evidence type="ECO:0000256" key="11">
    <source>
        <dbReference type="SAM" id="SignalP"/>
    </source>
</evidence>
<evidence type="ECO:0000256" key="9">
    <source>
        <dbReference type="ARBA" id="ARBA00023170"/>
    </source>
</evidence>
<accession>A0ABS8WY33</accession>
<organism evidence="13 14">
    <name type="scientific">Datura stramonium</name>
    <name type="common">Jimsonweed</name>
    <name type="synonym">Common thornapple</name>
    <dbReference type="NCBI Taxonomy" id="4076"/>
    <lineage>
        <taxon>Eukaryota</taxon>
        <taxon>Viridiplantae</taxon>
        <taxon>Streptophyta</taxon>
        <taxon>Embryophyta</taxon>
        <taxon>Tracheophyta</taxon>
        <taxon>Spermatophyta</taxon>
        <taxon>Magnoliopsida</taxon>
        <taxon>eudicotyledons</taxon>
        <taxon>Gunneridae</taxon>
        <taxon>Pentapetalae</taxon>
        <taxon>asterids</taxon>
        <taxon>lamiids</taxon>
        <taxon>Solanales</taxon>
        <taxon>Solanaceae</taxon>
        <taxon>Solanoideae</taxon>
        <taxon>Datureae</taxon>
        <taxon>Datura</taxon>
    </lineage>
</organism>
<keyword evidence="14" id="KW-1185">Reference proteome</keyword>
<evidence type="ECO:0000256" key="7">
    <source>
        <dbReference type="ARBA" id="ARBA00022989"/>
    </source>
</evidence>
<dbReference type="SUPFAM" id="SSF52047">
    <property type="entry name" value="RNI-like"/>
    <property type="match status" value="1"/>
</dbReference>
<evidence type="ECO:0000313" key="13">
    <source>
        <dbReference type="EMBL" id="MCE3217141.1"/>
    </source>
</evidence>
<comment type="subcellular location">
    <subcellularLocation>
        <location evidence="1">Cell membrane</location>
        <topology evidence="1">Single-pass type I membrane protein</topology>
    </subcellularLocation>
</comment>
<proteinExistence type="inferred from homology"/>
<keyword evidence="11" id="KW-0732">Signal</keyword>
<keyword evidence="3" id="KW-1003">Cell membrane</keyword>
<dbReference type="InterPro" id="IPR032675">
    <property type="entry name" value="LRR_dom_sf"/>
</dbReference>
<keyword evidence="10" id="KW-0325">Glycoprotein</keyword>
<dbReference type="Gene3D" id="3.80.10.10">
    <property type="entry name" value="Ribonuclease Inhibitor"/>
    <property type="match status" value="1"/>
</dbReference>
<evidence type="ECO:0000256" key="8">
    <source>
        <dbReference type="ARBA" id="ARBA00023136"/>
    </source>
</evidence>
<dbReference type="InterPro" id="IPR003591">
    <property type="entry name" value="Leu-rich_rpt_typical-subtyp"/>
</dbReference>
<evidence type="ECO:0000256" key="4">
    <source>
        <dbReference type="ARBA" id="ARBA00022614"/>
    </source>
</evidence>
<evidence type="ECO:0000256" key="10">
    <source>
        <dbReference type="ARBA" id="ARBA00023180"/>
    </source>
</evidence>